<organism evidence="2">
    <name type="scientific">Proteinivorax hydrogeniformans</name>
    <dbReference type="NCBI Taxonomy" id="1826727"/>
    <lineage>
        <taxon>Bacteria</taxon>
        <taxon>Bacillati</taxon>
        <taxon>Bacillota</taxon>
        <taxon>Clostridia</taxon>
        <taxon>Eubacteriales</taxon>
        <taxon>Proteinivoracaceae</taxon>
        <taxon>Proteinivorax</taxon>
    </lineage>
</organism>
<evidence type="ECO:0000256" key="1">
    <source>
        <dbReference type="SAM" id="Phobius"/>
    </source>
</evidence>
<feature type="transmembrane region" description="Helical" evidence="1">
    <location>
        <begin position="6"/>
        <end position="22"/>
    </location>
</feature>
<keyword evidence="1" id="KW-1133">Transmembrane helix</keyword>
<evidence type="ECO:0000313" key="2">
    <source>
        <dbReference type="EMBL" id="XCI29818.1"/>
    </source>
</evidence>
<name>A0AAU8HWR3_9FIRM</name>
<keyword evidence="1" id="KW-0472">Membrane</keyword>
<proteinExistence type="predicted"/>
<feature type="transmembrane region" description="Helical" evidence="1">
    <location>
        <begin position="29"/>
        <end position="51"/>
    </location>
</feature>
<dbReference type="EMBL" id="CP159485">
    <property type="protein sequence ID" value="XCI29818.1"/>
    <property type="molecule type" value="Genomic_DNA"/>
</dbReference>
<keyword evidence="1" id="KW-0812">Transmembrane</keyword>
<feature type="transmembrane region" description="Helical" evidence="1">
    <location>
        <begin position="57"/>
        <end position="80"/>
    </location>
</feature>
<sequence length="101" mass="11987">MDEVIRYELVNIAIGLVFYFGYSKRKYKWIMHLGSAFIVPALYEMALYAFLNRGFEVSKLAIVGDVLFYGFIALTVFTFFKEFGKYREKLSEKEQQRKKKQ</sequence>
<dbReference type="AlphaFoldDB" id="A0AAU8HWR3"/>
<reference evidence="2" key="2">
    <citation type="submission" date="2024-06" db="EMBL/GenBank/DDBJ databases">
        <authorList>
            <person name="Petrova K.O."/>
            <person name="Toshchakov S.V."/>
            <person name="Boltjanskaja Y.V."/>
            <person name="Kevbrin V.V."/>
        </authorList>
    </citation>
    <scope>NUCLEOTIDE SEQUENCE</scope>
    <source>
        <strain evidence="2">Z-710</strain>
    </source>
</reference>
<protein>
    <submittedName>
        <fullName evidence="2">Uncharacterized protein</fullName>
    </submittedName>
</protein>
<accession>A0AAU8HWR3</accession>
<dbReference type="RefSeq" id="WP_353894365.1">
    <property type="nucleotide sequence ID" value="NZ_CP159485.1"/>
</dbReference>
<gene>
    <name evidence="2" type="ORF">PRVXH_001162</name>
</gene>
<reference evidence="2" key="1">
    <citation type="journal article" date="2018" name="Antonie Van Leeuwenhoek">
        <title>Proteinivorax hydrogeniformans sp. nov., an anaerobic, haloalkaliphilic bacterium fermenting proteinaceous compounds with high hydrogen production.</title>
        <authorList>
            <person name="Boltyanskaya Y."/>
            <person name="Detkova E."/>
            <person name="Pimenov N."/>
            <person name="Kevbrin V."/>
        </authorList>
    </citation>
    <scope>NUCLEOTIDE SEQUENCE</scope>
    <source>
        <strain evidence="2">Z-710</strain>
    </source>
</reference>